<comment type="caution">
    <text evidence="2">The sequence shown here is derived from an EMBL/GenBank/DDBJ whole genome shotgun (WGS) entry which is preliminary data.</text>
</comment>
<sequence length="134" mass="14809">MARDGWRCGIPWTCECLDLASQAEKSLDHDDERSRVVRGGGARSDGKRPRVRLGRSAVGVVELSFGFPFLREGHLRKASRAAMDGKQNKDGSLDGNSHSAVVSYVFNLKSLSSISMQDTFSIISSDKSKRRTQY</sequence>
<protein>
    <submittedName>
        <fullName evidence="2">Uncharacterized protein</fullName>
    </submittedName>
</protein>
<reference evidence="2 3" key="1">
    <citation type="journal article" date="2014" name="Agronomy (Basel)">
        <title>A Draft Genome Sequence for Ensete ventricosum, the Drought-Tolerant Tree Against Hunger.</title>
        <authorList>
            <person name="Harrison J."/>
            <person name="Moore K.A."/>
            <person name="Paszkiewicz K."/>
            <person name="Jones T."/>
            <person name="Grant M."/>
            <person name="Ambacheew D."/>
            <person name="Muzemil S."/>
            <person name="Studholme D.J."/>
        </authorList>
    </citation>
    <scope>NUCLEOTIDE SEQUENCE [LARGE SCALE GENOMIC DNA]</scope>
</reference>
<name>A0A427AGM4_ENSVE</name>
<evidence type="ECO:0000313" key="2">
    <source>
        <dbReference type="EMBL" id="RRT75388.1"/>
    </source>
</evidence>
<proteinExistence type="predicted"/>
<evidence type="ECO:0000256" key="1">
    <source>
        <dbReference type="SAM" id="MobiDB-lite"/>
    </source>
</evidence>
<organism evidence="2 3">
    <name type="scientific">Ensete ventricosum</name>
    <name type="common">Abyssinian banana</name>
    <name type="synonym">Musa ensete</name>
    <dbReference type="NCBI Taxonomy" id="4639"/>
    <lineage>
        <taxon>Eukaryota</taxon>
        <taxon>Viridiplantae</taxon>
        <taxon>Streptophyta</taxon>
        <taxon>Embryophyta</taxon>
        <taxon>Tracheophyta</taxon>
        <taxon>Spermatophyta</taxon>
        <taxon>Magnoliopsida</taxon>
        <taxon>Liliopsida</taxon>
        <taxon>Zingiberales</taxon>
        <taxon>Musaceae</taxon>
        <taxon>Ensete</taxon>
    </lineage>
</organism>
<evidence type="ECO:0000313" key="3">
    <source>
        <dbReference type="Proteomes" id="UP000287651"/>
    </source>
</evidence>
<gene>
    <name evidence="2" type="ORF">B296_00009501</name>
</gene>
<dbReference type="AlphaFoldDB" id="A0A427AGM4"/>
<dbReference type="EMBL" id="AMZH03002493">
    <property type="protein sequence ID" value="RRT75388.1"/>
    <property type="molecule type" value="Genomic_DNA"/>
</dbReference>
<feature type="region of interest" description="Disordered" evidence="1">
    <location>
        <begin position="27"/>
        <end position="50"/>
    </location>
</feature>
<accession>A0A427AGM4</accession>
<dbReference type="Proteomes" id="UP000287651">
    <property type="component" value="Unassembled WGS sequence"/>
</dbReference>